<reference evidence="1 2" key="1">
    <citation type="submission" date="2017-01" db="EMBL/GenBank/DDBJ databases">
        <authorList>
            <consortium name="Urmite Genomes"/>
        </authorList>
    </citation>
    <scope>NUCLEOTIDE SEQUENCE [LARGE SCALE GENOMIC DNA]</scope>
    <source>
        <strain evidence="1 2">AB215</strain>
    </source>
</reference>
<dbReference type="AlphaFoldDB" id="A0A2U3P8Y1"/>
<name>A0A2U3P8Y1_9MYCO</name>
<evidence type="ECO:0000313" key="1">
    <source>
        <dbReference type="EMBL" id="SPM40208.1"/>
    </source>
</evidence>
<protein>
    <submittedName>
        <fullName evidence="1">Uncharacterized protein</fullName>
    </submittedName>
</protein>
<proteinExistence type="predicted"/>
<organism evidence="1 2">
    <name type="scientific">Mycobacterium numidiamassiliense</name>
    <dbReference type="NCBI Taxonomy" id="1841861"/>
    <lineage>
        <taxon>Bacteria</taxon>
        <taxon>Bacillati</taxon>
        <taxon>Actinomycetota</taxon>
        <taxon>Actinomycetes</taxon>
        <taxon>Mycobacteriales</taxon>
        <taxon>Mycobacteriaceae</taxon>
        <taxon>Mycobacterium</taxon>
    </lineage>
</organism>
<dbReference type="STRING" id="1841861.GCA_900157365_00721"/>
<keyword evidence="2" id="KW-1185">Reference proteome</keyword>
<sequence length="76" mass="8818">MFAEKQLQEWWSRRSAQQRTQLKQAAQQTQLEPATVDLLFTTGCPVGPIGTQWPATQDPQWDWTWPSNVRTFITAQ</sequence>
<evidence type="ECO:0000313" key="2">
    <source>
        <dbReference type="Proteomes" id="UP000240424"/>
    </source>
</evidence>
<dbReference type="EMBL" id="FUEZ01000004">
    <property type="protein sequence ID" value="SPM40208.1"/>
    <property type="molecule type" value="Genomic_DNA"/>
</dbReference>
<accession>A0A2U3P8Y1</accession>
<dbReference type="Proteomes" id="UP000240424">
    <property type="component" value="Unassembled WGS sequence"/>
</dbReference>
<gene>
    <name evidence="1" type="ORF">MNAB215_2404</name>
</gene>